<reference evidence="1 2" key="1">
    <citation type="journal article" date="2018" name="Nat. Ecol. Evol.">
        <title>Pezizomycetes genomes reveal the molecular basis of ectomycorrhizal truffle lifestyle.</title>
        <authorList>
            <person name="Murat C."/>
            <person name="Payen T."/>
            <person name="Noel B."/>
            <person name="Kuo A."/>
            <person name="Morin E."/>
            <person name="Chen J."/>
            <person name="Kohler A."/>
            <person name="Krizsan K."/>
            <person name="Balestrini R."/>
            <person name="Da Silva C."/>
            <person name="Montanini B."/>
            <person name="Hainaut M."/>
            <person name="Levati E."/>
            <person name="Barry K.W."/>
            <person name="Belfiori B."/>
            <person name="Cichocki N."/>
            <person name="Clum A."/>
            <person name="Dockter R.B."/>
            <person name="Fauchery L."/>
            <person name="Guy J."/>
            <person name="Iotti M."/>
            <person name="Le Tacon F."/>
            <person name="Lindquist E.A."/>
            <person name="Lipzen A."/>
            <person name="Malagnac F."/>
            <person name="Mello A."/>
            <person name="Molinier V."/>
            <person name="Miyauchi S."/>
            <person name="Poulain J."/>
            <person name="Riccioni C."/>
            <person name="Rubini A."/>
            <person name="Sitrit Y."/>
            <person name="Splivallo R."/>
            <person name="Traeger S."/>
            <person name="Wang M."/>
            <person name="Zifcakova L."/>
            <person name="Wipf D."/>
            <person name="Zambonelli A."/>
            <person name="Paolocci F."/>
            <person name="Nowrousian M."/>
            <person name="Ottonello S."/>
            <person name="Baldrian P."/>
            <person name="Spatafora J.W."/>
            <person name="Henrissat B."/>
            <person name="Nagy L.G."/>
            <person name="Aury J.M."/>
            <person name="Wincker P."/>
            <person name="Grigoriev I.V."/>
            <person name="Bonfante P."/>
            <person name="Martin F.M."/>
        </authorList>
    </citation>
    <scope>NUCLEOTIDE SEQUENCE [LARGE SCALE GENOMIC DNA]</scope>
    <source>
        <strain evidence="1 2">RN42</strain>
    </source>
</reference>
<name>A0A3N4IGE9_ASCIM</name>
<keyword evidence="2" id="KW-1185">Reference proteome</keyword>
<dbReference type="Proteomes" id="UP000275078">
    <property type="component" value="Unassembled WGS sequence"/>
</dbReference>
<evidence type="ECO:0000313" key="2">
    <source>
        <dbReference type="Proteomes" id="UP000275078"/>
    </source>
</evidence>
<organism evidence="1 2">
    <name type="scientific">Ascobolus immersus RN42</name>
    <dbReference type="NCBI Taxonomy" id="1160509"/>
    <lineage>
        <taxon>Eukaryota</taxon>
        <taxon>Fungi</taxon>
        <taxon>Dikarya</taxon>
        <taxon>Ascomycota</taxon>
        <taxon>Pezizomycotina</taxon>
        <taxon>Pezizomycetes</taxon>
        <taxon>Pezizales</taxon>
        <taxon>Ascobolaceae</taxon>
        <taxon>Ascobolus</taxon>
    </lineage>
</organism>
<evidence type="ECO:0000313" key="1">
    <source>
        <dbReference type="EMBL" id="RPA85225.1"/>
    </source>
</evidence>
<accession>A0A3N4IGE9</accession>
<dbReference type="EMBL" id="ML119655">
    <property type="protein sequence ID" value="RPA85225.1"/>
    <property type="molecule type" value="Genomic_DNA"/>
</dbReference>
<dbReference type="AlphaFoldDB" id="A0A3N4IGE9"/>
<sequence>MHMRMQDIYENNKATVRTSKRWPNGKVLRSSDLLKLTCMHMREDLLDTSTPLPTLDSVRTTTPQTYIAISATNPVRIGHTRDFKKFAGILSEKEKVSIFSQDNSRGSTGYHIQPQPQTPYTSIVKAALPASDTARPVIRRLRTSALNSSRNRTSKRIRIASDLDKVSTMYLFCTYTSSLGDQNYDVHASKQTQ</sequence>
<gene>
    <name evidence="1" type="ORF">BJ508DRAFT_303252</name>
</gene>
<protein>
    <submittedName>
        <fullName evidence="1">Uncharacterized protein</fullName>
    </submittedName>
</protein>
<proteinExistence type="predicted"/>